<reference evidence="7 8" key="1">
    <citation type="submission" date="2023-03" db="EMBL/GenBank/DDBJ databases">
        <title>Description of Hydrogenimonas sp. ISO32.</title>
        <authorList>
            <person name="Mino S."/>
            <person name="Fukazawa S."/>
            <person name="Sawabe T."/>
        </authorList>
    </citation>
    <scope>NUCLEOTIDE SEQUENCE [LARGE SCALE GENOMIC DNA]</scope>
    <source>
        <strain evidence="7 8">ISO32</strain>
    </source>
</reference>
<dbReference type="RefSeq" id="WP_286337727.1">
    <property type="nucleotide sequence ID" value="NZ_AP027370.1"/>
</dbReference>
<evidence type="ECO:0000256" key="4">
    <source>
        <dbReference type="ARBA" id="ARBA00023049"/>
    </source>
</evidence>
<evidence type="ECO:0000256" key="2">
    <source>
        <dbReference type="ARBA" id="ARBA00022723"/>
    </source>
</evidence>
<dbReference type="Pfam" id="PF01321">
    <property type="entry name" value="Creatinase_N"/>
    <property type="match status" value="1"/>
</dbReference>
<accession>A0ABM8FM07</accession>
<protein>
    <submittedName>
        <fullName evidence="7">Aminopeptidase</fullName>
    </submittedName>
</protein>
<evidence type="ECO:0000259" key="6">
    <source>
        <dbReference type="Pfam" id="PF01321"/>
    </source>
</evidence>
<dbReference type="PROSITE" id="PS00491">
    <property type="entry name" value="PROLINE_PEPTIDASE"/>
    <property type="match status" value="1"/>
</dbReference>
<keyword evidence="1" id="KW-0645">Protease</keyword>
<dbReference type="Gene3D" id="3.40.350.10">
    <property type="entry name" value="Creatinase/prolidase N-terminal domain"/>
    <property type="match status" value="1"/>
</dbReference>
<dbReference type="InterPro" id="IPR001131">
    <property type="entry name" value="Peptidase_M24B_aminopep-P_CS"/>
</dbReference>
<feature type="domain" description="Creatinase N-terminal" evidence="6">
    <location>
        <begin position="5"/>
        <end position="103"/>
    </location>
</feature>
<dbReference type="Proteomes" id="UP001321445">
    <property type="component" value="Chromosome"/>
</dbReference>
<dbReference type="SUPFAM" id="SSF55920">
    <property type="entry name" value="Creatinase/aminopeptidase"/>
    <property type="match status" value="1"/>
</dbReference>
<dbReference type="InterPro" id="IPR000587">
    <property type="entry name" value="Creatinase_N"/>
</dbReference>
<keyword evidence="7" id="KW-0031">Aminopeptidase</keyword>
<keyword evidence="4" id="KW-0482">Metalloprotease</keyword>
<evidence type="ECO:0000313" key="8">
    <source>
        <dbReference type="Proteomes" id="UP001321445"/>
    </source>
</evidence>
<dbReference type="InterPro" id="IPR001714">
    <property type="entry name" value="Pept_M24_MAP"/>
</dbReference>
<proteinExistence type="predicted"/>
<evidence type="ECO:0000256" key="3">
    <source>
        <dbReference type="ARBA" id="ARBA00022801"/>
    </source>
</evidence>
<dbReference type="CDD" id="cd01092">
    <property type="entry name" value="APP-like"/>
    <property type="match status" value="1"/>
</dbReference>
<dbReference type="EMBL" id="AP027370">
    <property type="protein sequence ID" value="BDY12535.1"/>
    <property type="molecule type" value="Genomic_DNA"/>
</dbReference>
<gene>
    <name evidence="7" type="ORF">HCR_08470</name>
</gene>
<evidence type="ECO:0000256" key="1">
    <source>
        <dbReference type="ARBA" id="ARBA00022670"/>
    </source>
</evidence>
<dbReference type="PANTHER" id="PTHR46112">
    <property type="entry name" value="AMINOPEPTIDASE"/>
    <property type="match status" value="1"/>
</dbReference>
<dbReference type="InterPro" id="IPR036005">
    <property type="entry name" value="Creatinase/aminopeptidase-like"/>
</dbReference>
<dbReference type="InterPro" id="IPR000994">
    <property type="entry name" value="Pept_M24"/>
</dbReference>
<dbReference type="InterPro" id="IPR029149">
    <property type="entry name" value="Creatin/AminoP/Spt16_N"/>
</dbReference>
<keyword evidence="8" id="KW-1185">Reference proteome</keyword>
<dbReference type="PRINTS" id="PR00599">
    <property type="entry name" value="MAPEPTIDASE"/>
</dbReference>
<dbReference type="GO" id="GO:0004177">
    <property type="term" value="F:aminopeptidase activity"/>
    <property type="evidence" value="ECO:0007669"/>
    <property type="project" value="UniProtKB-KW"/>
</dbReference>
<sequence>MMNYILRDENAIYYECGYSSDNAVFLSLGSEKWLITDSRYTVEAKEQVRNAEVIEASDLLKATRSLLRSHRVMRLVFDPKDWTVQGLEGLKRKLPHTHFAPQPDFSHQKRIVKSEEEIALLKKAAELGREGFDAFANYLNLSGCERREKRLHFEAKAALSHYGEYDLSFDPIVAINANAAKPHALPTDVVLKEGDLLLVDAGLKYRRYCSDRTRTVHVKEGMTFGDDQKFASQKIQKAYDLVRKAHDMAIEKARSGMTGAQIDRLAREVIEKGGMAEYFVHSTGHGVGLDIHEMPYISARGKTIVEDGMVFTIEPGIYIPGEFGIRIEDMVLMRSGRAEIL</sequence>
<dbReference type="Gene3D" id="3.90.230.10">
    <property type="entry name" value="Creatinase/methionine aminopeptidase superfamily"/>
    <property type="match status" value="1"/>
</dbReference>
<dbReference type="InterPro" id="IPR050659">
    <property type="entry name" value="Peptidase_M24B"/>
</dbReference>
<dbReference type="Pfam" id="PF00557">
    <property type="entry name" value="Peptidase_M24"/>
    <property type="match status" value="1"/>
</dbReference>
<feature type="domain" description="Peptidase M24" evidence="5">
    <location>
        <begin position="120"/>
        <end position="334"/>
    </location>
</feature>
<name>A0ABM8FM07_9BACT</name>
<evidence type="ECO:0000313" key="7">
    <source>
        <dbReference type="EMBL" id="BDY12535.1"/>
    </source>
</evidence>
<organism evidence="7 8">
    <name type="scientific">Hydrogenimonas cancrithermarum</name>
    <dbReference type="NCBI Taxonomy" id="2993563"/>
    <lineage>
        <taxon>Bacteria</taxon>
        <taxon>Pseudomonadati</taxon>
        <taxon>Campylobacterota</taxon>
        <taxon>Epsilonproteobacteria</taxon>
        <taxon>Campylobacterales</taxon>
        <taxon>Hydrogenimonadaceae</taxon>
        <taxon>Hydrogenimonas</taxon>
    </lineage>
</organism>
<keyword evidence="3" id="KW-0378">Hydrolase</keyword>
<evidence type="ECO:0000259" key="5">
    <source>
        <dbReference type="Pfam" id="PF00557"/>
    </source>
</evidence>
<dbReference type="PANTHER" id="PTHR46112:SF3">
    <property type="entry name" value="AMINOPEPTIDASE YPDF"/>
    <property type="match status" value="1"/>
</dbReference>
<keyword evidence="2" id="KW-0479">Metal-binding</keyword>